<evidence type="ECO:0000313" key="2">
    <source>
        <dbReference type="EMBL" id="MBX52364.1"/>
    </source>
</evidence>
<sequence length="34" mass="4082">MSVTHLFTLRAFVKLIYLFCYQVSFSPSYLFFVL</sequence>
<dbReference type="AlphaFoldDB" id="A0A2P2PCA2"/>
<proteinExistence type="predicted"/>
<evidence type="ECO:0000256" key="1">
    <source>
        <dbReference type="SAM" id="Phobius"/>
    </source>
</evidence>
<keyword evidence="1" id="KW-1133">Transmembrane helix</keyword>
<name>A0A2P2PCA2_RHIMU</name>
<keyword evidence="1" id="KW-0812">Transmembrane</keyword>
<keyword evidence="1" id="KW-0472">Membrane</keyword>
<organism evidence="2">
    <name type="scientific">Rhizophora mucronata</name>
    <name type="common">Asiatic mangrove</name>
    <dbReference type="NCBI Taxonomy" id="61149"/>
    <lineage>
        <taxon>Eukaryota</taxon>
        <taxon>Viridiplantae</taxon>
        <taxon>Streptophyta</taxon>
        <taxon>Embryophyta</taxon>
        <taxon>Tracheophyta</taxon>
        <taxon>Spermatophyta</taxon>
        <taxon>Magnoliopsida</taxon>
        <taxon>eudicotyledons</taxon>
        <taxon>Gunneridae</taxon>
        <taxon>Pentapetalae</taxon>
        <taxon>rosids</taxon>
        <taxon>fabids</taxon>
        <taxon>Malpighiales</taxon>
        <taxon>Rhizophoraceae</taxon>
        <taxon>Rhizophora</taxon>
    </lineage>
</organism>
<feature type="transmembrane region" description="Helical" evidence="1">
    <location>
        <begin position="12"/>
        <end position="32"/>
    </location>
</feature>
<accession>A0A2P2PCA2</accession>
<protein>
    <submittedName>
        <fullName evidence="2">Uncharacterized protein</fullName>
    </submittedName>
</protein>
<dbReference type="EMBL" id="GGEC01071880">
    <property type="protein sequence ID" value="MBX52364.1"/>
    <property type="molecule type" value="Transcribed_RNA"/>
</dbReference>
<reference evidence="2" key="1">
    <citation type="submission" date="2018-02" db="EMBL/GenBank/DDBJ databases">
        <title>Rhizophora mucronata_Transcriptome.</title>
        <authorList>
            <person name="Meera S.P."/>
            <person name="Sreeshan A."/>
            <person name="Augustine A."/>
        </authorList>
    </citation>
    <scope>NUCLEOTIDE SEQUENCE</scope>
    <source>
        <tissue evidence="2">Leaf</tissue>
    </source>
</reference>